<feature type="binding site" evidence="1">
    <location>
        <position position="192"/>
    </location>
    <ligand>
        <name>dUMP</name>
        <dbReference type="ChEBI" id="CHEBI:246422"/>
        <note>ligand shared between dimeric partners</note>
    </ligand>
</feature>
<feature type="binding site" evidence="1">
    <location>
        <position position="187"/>
    </location>
    <ligand>
        <name>FAD</name>
        <dbReference type="ChEBI" id="CHEBI:57692"/>
        <note>ligand shared between neighboring subunits</note>
    </ligand>
</feature>
<feature type="binding site" evidence="1">
    <location>
        <begin position="76"/>
        <end position="79"/>
    </location>
    <ligand>
        <name>dUMP</name>
        <dbReference type="ChEBI" id="CHEBI:246422"/>
        <note>ligand shared between dimeric partners</note>
    </ligand>
</feature>
<dbReference type="UniPathway" id="UPA00575"/>
<comment type="subunit">
    <text evidence="1">Homotetramer.</text>
</comment>
<dbReference type="EMBL" id="AZQP01000089">
    <property type="protein sequence ID" value="EYE87223.1"/>
    <property type="molecule type" value="Genomic_DNA"/>
</dbReference>
<keyword evidence="1" id="KW-0545">Nucleotide biosynthesis</keyword>
<dbReference type="STRING" id="1403537.Q428_14505"/>
<dbReference type="GO" id="GO:0006235">
    <property type="term" value="P:dTTP biosynthetic process"/>
    <property type="evidence" value="ECO:0007669"/>
    <property type="project" value="UniProtKB-UniRule"/>
</dbReference>
<dbReference type="NCBIfam" id="TIGR02170">
    <property type="entry name" value="thyX"/>
    <property type="match status" value="1"/>
</dbReference>
<comment type="pathway">
    <text evidence="1">Pyrimidine metabolism; dTTP biosynthesis.</text>
</comment>
<comment type="function">
    <text evidence="1">Catalyzes the reductive methylation of 2'-deoxyuridine-5'-monophosphate (dUMP) to 2'-deoxythymidine-5'-monophosphate (dTMP) while utilizing 5,10-methylenetetrahydrofolate (mTHF) as the methyl donor, and NADPH and FADH(2) as the reductant.</text>
</comment>
<keyword evidence="1" id="KW-0489">Methyltransferase</keyword>
<dbReference type="PANTHER" id="PTHR34934">
    <property type="entry name" value="FLAVIN-DEPENDENT THYMIDYLATE SYNTHASE"/>
    <property type="match status" value="1"/>
</dbReference>
<evidence type="ECO:0000313" key="2">
    <source>
        <dbReference type="EMBL" id="EYE87223.1"/>
    </source>
</evidence>
<feature type="binding site" evidence="1">
    <location>
        <begin position="79"/>
        <end position="81"/>
    </location>
    <ligand>
        <name>FAD</name>
        <dbReference type="ChEBI" id="CHEBI:57692"/>
        <note>ligand shared between neighboring subunits</note>
    </ligand>
</feature>
<dbReference type="PANTHER" id="PTHR34934:SF1">
    <property type="entry name" value="FLAVIN-DEPENDENT THYMIDYLATE SYNTHASE"/>
    <property type="match status" value="1"/>
</dbReference>
<evidence type="ECO:0000256" key="1">
    <source>
        <dbReference type="HAMAP-Rule" id="MF_01408"/>
    </source>
</evidence>
<dbReference type="GO" id="GO:0070402">
    <property type="term" value="F:NADPH binding"/>
    <property type="evidence" value="ECO:0007669"/>
    <property type="project" value="TreeGrafter"/>
</dbReference>
<dbReference type="Gene3D" id="3.30.1360.170">
    <property type="match status" value="1"/>
</dbReference>
<accession>A0A017RR35</accession>
<sequence>MKVKLIAHTPEPEKIIASAAKLCYSRVGIDEIMENLNEENTQKFLNMLIDLGHESPIEHVNFTFAVEGVSRTLTHQLVRHRIASYSQQSQRYVKLEQFQYIVPPSIEMIPEAKELFIKAMEEDQNTYNTLVEILMEKHIKKLVEGGMEENKAKRVAEKMAIEDARYVFPNACETKIVFTMNARTLFNFLRHRCCNRAQWEIKNLADEMLKQLKEVAPTVFKNCGPGCISGSCPEGGMSCGKIQEVREKYKGI</sequence>
<evidence type="ECO:0000313" key="3">
    <source>
        <dbReference type="Proteomes" id="UP000019681"/>
    </source>
</evidence>
<feature type="binding site" evidence="1">
    <location>
        <position position="87"/>
    </location>
    <ligand>
        <name>FAD</name>
        <dbReference type="ChEBI" id="CHEBI:57692"/>
        <note>ligand shared between neighboring subunits</note>
    </ligand>
</feature>
<comment type="similarity">
    <text evidence="1">Belongs to the thymidylate synthase ThyX family.</text>
</comment>
<feature type="binding site" description="in other chain" evidence="1">
    <location>
        <position position="165"/>
    </location>
    <ligand>
        <name>dUMP</name>
        <dbReference type="ChEBI" id="CHEBI:246422"/>
        <note>ligand shared between dimeric partners</note>
    </ligand>
</feature>
<dbReference type="PROSITE" id="PS51331">
    <property type="entry name" value="THYX"/>
    <property type="match status" value="1"/>
</dbReference>
<dbReference type="HAMAP" id="MF_01408">
    <property type="entry name" value="ThyX"/>
    <property type="match status" value="1"/>
</dbReference>
<proteinExistence type="inferred from homology"/>
<dbReference type="InterPro" id="IPR036098">
    <property type="entry name" value="Thymidylate_synthase_ThyX_sf"/>
</dbReference>
<organism evidence="2 3">
    <name type="scientific">Fervidicella metallireducens AeB</name>
    <dbReference type="NCBI Taxonomy" id="1403537"/>
    <lineage>
        <taxon>Bacteria</taxon>
        <taxon>Bacillati</taxon>
        <taxon>Bacillota</taxon>
        <taxon>Clostridia</taxon>
        <taxon>Eubacteriales</taxon>
        <taxon>Clostridiaceae</taxon>
        <taxon>Fervidicella</taxon>
    </lineage>
</organism>
<keyword evidence="1" id="KW-0285">Flavoprotein</keyword>
<keyword evidence="1" id="KW-0808">Transferase</keyword>
<reference evidence="2 3" key="1">
    <citation type="journal article" date="2014" name="Genome Announc.">
        <title>Draft Genome Sequence of Fervidicella metallireducens Strain AeBT, an Iron-Reducing Thermoanaerobe from the Great Artesian Basin.</title>
        <authorList>
            <person name="Patel B.K."/>
        </authorList>
    </citation>
    <scope>NUCLEOTIDE SEQUENCE [LARGE SCALE GENOMIC DNA]</scope>
    <source>
        <strain evidence="2 3">AeB</strain>
    </source>
</reference>
<dbReference type="GO" id="GO:0050660">
    <property type="term" value="F:flavin adenine dinucleotide binding"/>
    <property type="evidence" value="ECO:0007669"/>
    <property type="project" value="UniProtKB-UniRule"/>
</dbReference>
<gene>
    <name evidence="1" type="primary">thyX</name>
    <name evidence="2" type="ORF">Q428_14505</name>
</gene>
<dbReference type="CDD" id="cd20175">
    <property type="entry name" value="ThyX"/>
    <property type="match status" value="1"/>
</dbReference>
<dbReference type="OrthoDB" id="9780625at2"/>
<comment type="caution">
    <text evidence="2">The sequence shown here is derived from an EMBL/GenBank/DDBJ whole genome shotgun (WGS) entry which is preliminary data.</text>
</comment>
<name>A0A017RR35_9CLOT</name>
<dbReference type="SUPFAM" id="SSF69796">
    <property type="entry name" value="Thymidylate synthase-complementing protein Thy1"/>
    <property type="match status" value="1"/>
</dbReference>
<protein>
    <recommendedName>
        <fullName evidence="1">Flavin-dependent thymidylate synthase</fullName>
        <shortName evidence="1">FDTS</shortName>
        <ecNumber evidence="1">2.1.1.148</ecNumber>
    </recommendedName>
    <alternativeName>
        <fullName evidence="1">FAD-dependent thymidylate synthase</fullName>
    </alternativeName>
    <alternativeName>
        <fullName evidence="1">Thymidylate synthase ThyX</fullName>
        <shortName evidence="1">TS</shortName>
        <shortName evidence="1">TSase</shortName>
    </alternativeName>
</protein>
<comment type="cofactor">
    <cofactor evidence="1">
        <name>FAD</name>
        <dbReference type="ChEBI" id="CHEBI:57692"/>
    </cofactor>
    <text evidence="1">Binds 4 FAD per tetramer. Each FAD binding site is formed by three monomers.</text>
</comment>
<dbReference type="Pfam" id="PF02511">
    <property type="entry name" value="Thy1"/>
    <property type="match status" value="1"/>
</dbReference>
<dbReference type="EC" id="2.1.1.148" evidence="1"/>
<dbReference type="GO" id="GO:0006231">
    <property type="term" value="P:dTMP biosynthetic process"/>
    <property type="evidence" value="ECO:0007669"/>
    <property type="project" value="UniProtKB-UniRule"/>
</dbReference>
<feature type="binding site" evidence="1">
    <location>
        <position position="55"/>
    </location>
    <ligand>
        <name>FAD</name>
        <dbReference type="ChEBI" id="CHEBI:57692"/>
        <note>ligand shared between neighboring subunits</note>
    </ligand>
</feature>
<keyword evidence="1" id="KW-0274">FAD</keyword>
<feature type="active site" description="Involved in ionization of N3 of dUMP, leading to its activation" evidence="1">
    <location>
        <position position="192"/>
    </location>
</feature>
<dbReference type="GO" id="GO:0004799">
    <property type="term" value="F:thymidylate synthase activity"/>
    <property type="evidence" value="ECO:0007669"/>
    <property type="project" value="TreeGrafter"/>
</dbReference>
<dbReference type="GO" id="GO:0032259">
    <property type="term" value="P:methylation"/>
    <property type="evidence" value="ECO:0007669"/>
    <property type="project" value="UniProtKB-KW"/>
</dbReference>
<dbReference type="Proteomes" id="UP000019681">
    <property type="component" value="Unassembled WGS sequence"/>
</dbReference>
<dbReference type="InterPro" id="IPR003669">
    <property type="entry name" value="Thymidylate_synthase_ThyX"/>
</dbReference>
<feature type="binding site" evidence="1">
    <location>
        <begin position="181"/>
        <end position="183"/>
    </location>
    <ligand>
        <name>FAD</name>
        <dbReference type="ChEBI" id="CHEBI:57692"/>
        <note>ligand shared between neighboring subunits</note>
    </ligand>
</feature>
<feature type="binding site" description="in other chain" evidence="1">
    <location>
        <begin position="87"/>
        <end position="91"/>
    </location>
    <ligand>
        <name>dUMP</name>
        <dbReference type="ChEBI" id="CHEBI:246422"/>
        <note>ligand shared between dimeric partners</note>
    </ligand>
</feature>
<keyword evidence="1" id="KW-0521">NADP</keyword>
<comment type="catalytic activity">
    <reaction evidence="1">
        <text>dUMP + (6R)-5,10-methylene-5,6,7,8-tetrahydrofolate + NADPH + H(+) = dTMP + (6S)-5,6,7,8-tetrahydrofolate + NADP(+)</text>
        <dbReference type="Rhea" id="RHEA:29043"/>
        <dbReference type="ChEBI" id="CHEBI:15378"/>
        <dbReference type="ChEBI" id="CHEBI:15636"/>
        <dbReference type="ChEBI" id="CHEBI:57453"/>
        <dbReference type="ChEBI" id="CHEBI:57783"/>
        <dbReference type="ChEBI" id="CHEBI:58349"/>
        <dbReference type="ChEBI" id="CHEBI:63528"/>
        <dbReference type="ChEBI" id="CHEBI:246422"/>
        <dbReference type="EC" id="2.1.1.148"/>
    </reaction>
</comment>
<dbReference type="AlphaFoldDB" id="A0A017RR35"/>
<dbReference type="GO" id="GO:0050797">
    <property type="term" value="F:thymidylate synthase (FAD) activity"/>
    <property type="evidence" value="ECO:0007669"/>
    <property type="project" value="UniProtKB-UniRule"/>
</dbReference>
<keyword evidence="3" id="KW-1185">Reference proteome</keyword>